<feature type="domain" description="Sigma factor regulator C-terminal" evidence="2">
    <location>
        <begin position="148"/>
        <end position="303"/>
    </location>
</feature>
<evidence type="ECO:0000259" key="3">
    <source>
        <dbReference type="Pfam" id="PF13800"/>
    </source>
</evidence>
<evidence type="ECO:0008006" key="6">
    <source>
        <dbReference type="Google" id="ProtNLM"/>
    </source>
</evidence>
<evidence type="ECO:0000256" key="1">
    <source>
        <dbReference type="SAM" id="Phobius"/>
    </source>
</evidence>
<evidence type="ECO:0000259" key="2">
    <source>
        <dbReference type="Pfam" id="PF13791"/>
    </source>
</evidence>
<name>A0A3R8R9Z2_STRSU</name>
<proteinExistence type="predicted"/>
<dbReference type="Pfam" id="PF13800">
    <property type="entry name" value="Sigma_reg_N"/>
    <property type="match status" value="1"/>
</dbReference>
<dbReference type="InterPro" id="IPR029101">
    <property type="entry name" value="Sigma_reg_N"/>
</dbReference>
<reference evidence="4 5" key="1">
    <citation type="submission" date="2018-11" db="EMBL/GenBank/DDBJ databases">
        <authorList>
            <person name="Stevens M.J."/>
            <person name="Cernela N."/>
            <person name="Spoerry Serrano N."/>
            <person name="Schmitt S."/>
            <person name="Schrenzel J."/>
            <person name="Stephan R."/>
        </authorList>
    </citation>
    <scope>NUCLEOTIDE SEQUENCE [LARGE SCALE GENOMIC DNA]</scope>
    <source>
        <strain evidence="4 5">PP422</strain>
    </source>
</reference>
<dbReference type="Pfam" id="PF13791">
    <property type="entry name" value="Sigma_reg_C"/>
    <property type="match status" value="1"/>
</dbReference>
<sequence length="317" mass="36895">MKTFEIVTKKSRRKHLLKTISLSLLIGFVFLFIGSWMVKMIYGARINSERERYNLLTEIAYPNIRHDGIKIQETGFLSGKIYYNLSKDIAGVPISFGQREVYFTLFSMHYDPTQNSPGASLDFLYDYSSNTKLPTFTEWGEKNQLKYLKDMDGQLVEVAIRFDKKYTLGQIKQMIPENLKQNWYWIGTCHRDRTLVTPDELFGFKEQSLRSFPADIPAEHQVEFKSGIQMMKEYIELSKKDKGSFDRFPLNDVEDYIAKFGYTDFTKQEEIDKLEFAGVILTGPAENFVSLENQTWIASSSIGASIQNQPYYQLYME</sequence>
<keyword evidence="1" id="KW-0472">Membrane</keyword>
<keyword evidence="1" id="KW-1133">Transmembrane helix</keyword>
<dbReference type="InterPro" id="IPR025672">
    <property type="entry name" value="Sigma_reg_C_dom"/>
</dbReference>
<organism evidence="4 5">
    <name type="scientific">Streptococcus suis</name>
    <dbReference type="NCBI Taxonomy" id="1307"/>
    <lineage>
        <taxon>Bacteria</taxon>
        <taxon>Bacillati</taxon>
        <taxon>Bacillota</taxon>
        <taxon>Bacilli</taxon>
        <taxon>Lactobacillales</taxon>
        <taxon>Streptococcaceae</taxon>
        <taxon>Streptococcus</taxon>
    </lineage>
</organism>
<dbReference type="AlphaFoldDB" id="A0A3R8R9Z2"/>
<dbReference type="Proteomes" id="UP000274117">
    <property type="component" value="Unassembled WGS sequence"/>
</dbReference>
<feature type="transmembrane region" description="Helical" evidence="1">
    <location>
        <begin position="20"/>
        <end position="42"/>
    </location>
</feature>
<comment type="caution">
    <text evidence="4">The sequence shown here is derived from an EMBL/GenBank/DDBJ whole genome shotgun (WGS) entry which is preliminary data.</text>
</comment>
<dbReference type="EMBL" id="RSDO01000004">
    <property type="protein sequence ID" value="RRR54342.1"/>
    <property type="molecule type" value="Genomic_DNA"/>
</dbReference>
<evidence type="ECO:0000313" key="4">
    <source>
        <dbReference type="EMBL" id="RRR54342.1"/>
    </source>
</evidence>
<reference evidence="4 5" key="2">
    <citation type="submission" date="2018-12" db="EMBL/GenBank/DDBJ databases">
        <title>Whole-genome sequences of fifteen clinical Streptococcus suis strains isolated from pigs between 2006 and 2018.</title>
        <authorList>
            <person name="Stevens M.J.A."/>
            <person name="Cernela N."/>
            <person name="Spoerry Serrano N."/>
            <person name="Schmitt S."/>
            <person name="Schrenzel J."/>
            <person name="Stephan R."/>
        </authorList>
    </citation>
    <scope>NUCLEOTIDE SEQUENCE [LARGE SCALE GENOMIC DNA]</scope>
    <source>
        <strain evidence="4 5">PP422</strain>
    </source>
</reference>
<protein>
    <recommendedName>
        <fullName evidence="6">Sigma factor regulator C-terminal domain-containing protein</fullName>
    </recommendedName>
</protein>
<feature type="domain" description="Sigma factor regulator N-terminal" evidence="3">
    <location>
        <begin position="9"/>
        <end position="93"/>
    </location>
</feature>
<accession>A0A3R8R9Z2</accession>
<evidence type="ECO:0000313" key="5">
    <source>
        <dbReference type="Proteomes" id="UP000274117"/>
    </source>
</evidence>
<gene>
    <name evidence="4" type="ORF">EI998_03460</name>
</gene>
<keyword evidence="1" id="KW-0812">Transmembrane</keyword>